<organism evidence="1 2">
    <name type="scientific">Arctia plantaginis</name>
    <name type="common">Wood tiger moth</name>
    <name type="synonym">Phalaena plantaginis</name>
    <dbReference type="NCBI Taxonomy" id="874455"/>
    <lineage>
        <taxon>Eukaryota</taxon>
        <taxon>Metazoa</taxon>
        <taxon>Ecdysozoa</taxon>
        <taxon>Arthropoda</taxon>
        <taxon>Hexapoda</taxon>
        <taxon>Insecta</taxon>
        <taxon>Pterygota</taxon>
        <taxon>Neoptera</taxon>
        <taxon>Endopterygota</taxon>
        <taxon>Lepidoptera</taxon>
        <taxon>Glossata</taxon>
        <taxon>Ditrysia</taxon>
        <taxon>Noctuoidea</taxon>
        <taxon>Erebidae</taxon>
        <taxon>Arctiinae</taxon>
        <taxon>Arctia</taxon>
    </lineage>
</organism>
<comment type="caution">
    <text evidence="1">The sequence shown here is derived from an EMBL/GenBank/DDBJ whole genome shotgun (WGS) entry which is preliminary data.</text>
</comment>
<dbReference type="OrthoDB" id="7479339at2759"/>
<dbReference type="AlphaFoldDB" id="A0A8S1BE20"/>
<name>A0A8S1BE20_ARCPL</name>
<evidence type="ECO:0000313" key="2">
    <source>
        <dbReference type="Proteomes" id="UP000494106"/>
    </source>
</evidence>
<dbReference type="EMBL" id="CADEBC010000572">
    <property type="protein sequence ID" value="CAB3255200.1"/>
    <property type="molecule type" value="Genomic_DNA"/>
</dbReference>
<keyword evidence="2" id="KW-1185">Reference proteome</keyword>
<accession>A0A8S1BE20</accession>
<dbReference type="Proteomes" id="UP000494106">
    <property type="component" value="Unassembled WGS sequence"/>
</dbReference>
<sequence length="125" mass="13608">MYMVVILSKSTYKHIPSKQKLKKKKLSSIVSTPRSLSARSTPEGAVAKARYYGLASGGANQLPAAAERAFTPLRLSPLHTPGRLVHDAPQNYLSPRTAVALVLCRQPYARNANAPQLFVARSHQA</sequence>
<gene>
    <name evidence="1" type="ORF">APLA_LOCUS14773</name>
</gene>
<proteinExistence type="predicted"/>
<evidence type="ECO:0000313" key="1">
    <source>
        <dbReference type="EMBL" id="CAB3255200.1"/>
    </source>
</evidence>
<reference evidence="1 2" key="1">
    <citation type="submission" date="2020-04" db="EMBL/GenBank/DDBJ databases">
        <authorList>
            <person name="Wallbank WR R."/>
            <person name="Pardo Diaz C."/>
            <person name="Kozak K."/>
            <person name="Martin S."/>
            <person name="Jiggins C."/>
            <person name="Moest M."/>
            <person name="Warren A I."/>
            <person name="Byers J.R.P. K."/>
            <person name="Montejo-Kovacevich G."/>
            <person name="Yen C E."/>
        </authorList>
    </citation>
    <scope>NUCLEOTIDE SEQUENCE [LARGE SCALE GENOMIC DNA]</scope>
</reference>
<protein>
    <submittedName>
        <fullName evidence="1">Uncharacterized protein</fullName>
    </submittedName>
</protein>